<evidence type="ECO:0000313" key="2">
    <source>
        <dbReference type="Proteomes" id="UP000054097"/>
    </source>
</evidence>
<reference evidence="1 2" key="1">
    <citation type="submission" date="2014-04" db="EMBL/GenBank/DDBJ databases">
        <authorList>
            <consortium name="DOE Joint Genome Institute"/>
            <person name="Kuo A."/>
            <person name="Zuccaro A."/>
            <person name="Kohler A."/>
            <person name="Nagy L.G."/>
            <person name="Floudas D."/>
            <person name="Copeland A."/>
            <person name="Barry K.W."/>
            <person name="Cichocki N."/>
            <person name="Veneault-Fourrey C."/>
            <person name="LaButti K."/>
            <person name="Lindquist E.A."/>
            <person name="Lipzen A."/>
            <person name="Lundell T."/>
            <person name="Morin E."/>
            <person name="Murat C."/>
            <person name="Sun H."/>
            <person name="Tunlid A."/>
            <person name="Henrissat B."/>
            <person name="Grigoriev I.V."/>
            <person name="Hibbett D.S."/>
            <person name="Martin F."/>
            <person name="Nordberg H.P."/>
            <person name="Cantor M.N."/>
            <person name="Hua S.X."/>
        </authorList>
    </citation>
    <scope>NUCLEOTIDE SEQUENCE [LARGE SCALE GENOMIC DNA]</scope>
    <source>
        <strain evidence="1 2">MAFF 305830</strain>
    </source>
</reference>
<keyword evidence="2" id="KW-1185">Reference proteome</keyword>
<name>A0A0C3AZE6_SERVB</name>
<dbReference type="HOGENOM" id="CLU_1125110_0_0_1"/>
<sequence length="247" mass="26944">MGVEQSTLYYRLYDKDGGLLSKTANTNQTSNQALGPHIGRLDIGSIAPPYNVGSIKQHIAKVEELKGYIHMDLYLNSGDEAPVADSTRLKLTPGDQSRPGTQTKPIAIVVHHAEISKDPIDISGEWIIDEFVGTTRDQGAISFIMTNTDAFTGAGHVSRTRAGEKPESYAFDITDGVVDRNIRISWKSTSSASKESWAVSATLSTNGQSISLVGTKERFVGDVRQSATPVKYVRRQQFDRDLLSGPM</sequence>
<dbReference type="Proteomes" id="UP000054097">
    <property type="component" value="Unassembled WGS sequence"/>
</dbReference>
<dbReference type="OrthoDB" id="2995174at2759"/>
<dbReference type="AlphaFoldDB" id="A0A0C3AZE6"/>
<proteinExistence type="predicted"/>
<protein>
    <submittedName>
        <fullName evidence="1">Uncharacterized protein</fullName>
    </submittedName>
</protein>
<reference evidence="2" key="2">
    <citation type="submission" date="2015-01" db="EMBL/GenBank/DDBJ databases">
        <title>Evolutionary Origins and Diversification of the Mycorrhizal Mutualists.</title>
        <authorList>
            <consortium name="DOE Joint Genome Institute"/>
            <consortium name="Mycorrhizal Genomics Consortium"/>
            <person name="Kohler A."/>
            <person name="Kuo A."/>
            <person name="Nagy L.G."/>
            <person name="Floudas D."/>
            <person name="Copeland A."/>
            <person name="Barry K.W."/>
            <person name="Cichocki N."/>
            <person name="Veneault-Fourrey C."/>
            <person name="LaButti K."/>
            <person name="Lindquist E.A."/>
            <person name="Lipzen A."/>
            <person name="Lundell T."/>
            <person name="Morin E."/>
            <person name="Murat C."/>
            <person name="Riley R."/>
            <person name="Ohm R."/>
            <person name="Sun H."/>
            <person name="Tunlid A."/>
            <person name="Henrissat B."/>
            <person name="Grigoriev I.V."/>
            <person name="Hibbett D.S."/>
            <person name="Martin F."/>
        </authorList>
    </citation>
    <scope>NUCLEOTIDE SEQUENCE [LARGE SCALE GENOMIC DNA]</scope>
    <source>
        <strain evidence="2">MAFF 305830</strain>
    </source>
</reference>
<dbReference type="EMBL" id="KN824315">
    <property type="protein sequence ID" value="KIM25354.1"/>
    <property type="molecule type" value="Genomic_DNA"/>
</dbReference>
<gene>
    <name evidence="1" type="ORF">M408DRAFT_331262</name>
</gene>
<evidence type="ECO:0000313" key="1">
    <source>
        <dbReference type="EMBL" id="KIM25354.1"/>
    </source>
</evidence>
<organism evidence="1 2">
    <name type="scientific">Serendipita vermifera MAFF 305830</name>
    <dbReference type="NCBI Taxonomy" id="933852"/>
    <lineage>
        <taxon>Eukaryota</taxon>
        <taxon>Fungi</taxon>
        <taxon>Dikarya</taxon>
        <taxon>Basidiomycota</taxon>
        <taxon>Agaricomycotina</taxon>
        <taxon>Agaricomycetes</taxon>
        <taxon>Sebacinales</taxon>
        <taxon>Serendipitaceae</taxon>
        <taxon>Serendipita</taxon>
    </lineage>
</organism>
<accession>A0A0C3AZE6</accession>